<evidence type="ECO:0000313" key="2">
    <source>
        <dbReference type="EMBL" id="GDY33620.1"/>
    </source>
</evidence>
<proteinExistence type="predicted"/>
<dbReference type="Pfam" id="PF13602">
    <property type="entry name" value="ADH_zinc_N_2"/>
    <property type="match status" value="1"/>
</dbReference>
<evidence type="ECO:0000313" key="3">
    <source>
        <dbReference type="Proteomes" id="UP000298860"/>
    </source>
</evidence>
<dbReference type="CDD" id="cd05289">
    <property type="entry name" value="MDR_like_2"/>
    <property type="match status" value="1"/>
</dbReference>
<dbReference type="Proteomes" id="UP000298860">
    <property type="component" value="Unassembled WGS sequence"/>
</dbReference>
<dbReference type="SUPFAM" id="SSF50129">
    <property type="entry name" value="GroES-like"/>
    <property type="match status" value="1"/>
</dbReference>
<dbReference type="InterPro" id="IPR050700">
    <property type="entry name" value="YIM1/Zinc_Alcohol_DH_Fams"/>
</dbReference>
<dbReference type="SUPFAM" id="SSF51735">
    <property type="entry name" value="NAD(P)-binding Rossmann-fold domains"/>
    <property type="match status" value="1"/>
</dbReference>
<dbReference type="GO" id="GO:0016491">
    <property type="term" value="F:oxidoreductase activity"/>
    <property type="evidence" value="ECO:0007669"/>
    <property type="project" value="InterPro"/>
</dbReference>
<feature type="domain" description="Enoyl reductase (ER)" evidence="1">
    <location>
        <begin position="10"/>
        <end position="308"/>
    </location>
</feature>
<reference evidence="3" key="1">
    <citation type="submission" date="2019-04" db="EMBL/GenBank/DDBJ databases">
        <title>Draft genome sequence of Pseudonocardiaceae bacterium SL3-2-4.</title>
        <authorList>
            <person name="Ningsih F."/>
            <person name="Yokota A."/>
            <person name="Sakai Y."/>
            <person name="Nanatani K."/>
            <person name="Yabe S."/>
            <person name="Oetari A."/>
            <person name="Sjamsuridzal W."/>
        </authorList>
    </citation>
    <scope>NUCLEOTIDE SEQUENCE [LARGE SCALE GENOMIC DNA]</scope>
    <source>
        <strain evidence="3">SL3-2-4</strain>
    </source>
</reference>
<dbReference type="EMBL" id="BJFL01000049">
    <property type="protein sequence ID" value="GDY33620.1"/>
    <property type="molecule type" value="Genomic_DNA"/>
</dbReference>
<dbReference type="InterPro" id="IPR036291">
    <property type="entry name" value="NAD(P)-bd_dom_sf"/>
</dbReference>
<dbReference type="AlphaFoldDB" id="A0A4D4JF23"/>
<dbReference type="OrthoDB" id="3727682at2"/>
<dbReference type="PANTHER" id="PTHR11695:SF294">
    <property type="entry name" value="RETICULON-4-INTERACTING PROTEIN 1, MITOCHONDRIAL"/>
    <property type="match status" value="1"/>
</dbReference>
<keyword evidence="3" id="KW-1185">Reference proteome</keyword>
<dbReference type="Gene3D" id="3.40.50.720">
    <property type="entry name" value="NAD(P)-binding Rossmann-like Domain"/>
    <property type="match status" value="1"/>
</dbReference>
<organism evidence="2 3">
    <name type="scientific">Gandjariella thermophila</name>
    <dbReference type="NCBI Taxonomy" id="1931992"/>
    <lineage>
        <taxon>Bacteria</taxon>
        <taxon>Bacillati</taxon>
        <taxon>Actinomycetota</taxon>
        <taxon>Actinomycetes</taxon>
        <taxon>Pseudonocardiales</taxon>
        <taxon>Pseudonocardiaceae</taxon>
        <taxon>Gandjariella</taxon>
    </lineage>
</organism>
<accession>A0A4D4JF23</accession>
<sequence>MKGIAQNEFGSADVLSVQDLPDPLVGPDSVLIRVRAAGVNPVDYKIREGYLKGLLPHYFPIVPGWDVAGVVEATGPAAAGGLRPGDEVVAYARKDYVQHGTYAELVAVPDRGVARKPASLDFAHAAGLPLAGLTALQALRAAEVGEGATVLVHAASGGVGHLAVQIARALGAGRVIGTASEGNHDFLRSLGAEPVRYGDGLPDRLAALVGGDGRVDAALDFVGGQALEQSPELVRDPARVVSIVDPSVLARGGRYVFVRPDAAQLGWLGELADAGRLRVEVQRTFALGDAAEAHRTLEGGHVRGKLVLTV</sequence>
<comment type="caution">
    <text evidence="2">The sequence shown here is derived from an EMBL/GenBank/DDBJ whole genome shotgun (WGS) entry which is preliminary data.</text>
</comment>
<gene>
    <name evidence="2" type="ORF">GTS_52530</name>
</gene>
<name>A0A4D4JF23_9PSEU</name>
<dbReference type="Gene3D" id="3.90.180.10">
    <property type="entry name" value="Medium-chain alcohol dehydrogenases, catalytic domain"/>
    <property type="match status" value="1"/>
</dbReference>
<evidence type="ECO:0000259" key="1">
    <source>
        <dbReference type="SMART" id="SM00829"/>
    </source>
</evidence>
<dbReference type="InterPro" id="IPR013154">
    <property type="entry name" value="ADH-like_N"/>
</dbReference>
<dbReference type="Pfam" id="PF08240">
    <property type="entry name" value="ADH_N"/>
    <property type="match status" value="1"/>
</dbReference>
<dbReference type="InterPro" id="IPR020843">
    <property type="entry name" value="ER"/>
</dbReference>
<dbReference type="InterPro" id="IPR011032">
    <property type="entry name" value="GroES-like_sf"/>
</dbReference>
<protein>
    <submittedName>
        <fullName evidence="2">Oxidoreductase</fullName>
    </submittedName>
</protein>
<dbReference type="PANTHER" id="PTHR11695">
    <property type="entry name" value="ALCOHOL DEHYDROGENASE RELATED"/>
    <property type="match status" value="1"/>
</dbReference>
<dbReference type="RefSeq" id="WP_137816549.1">
    <property type="nucleotide sequence ID" value="NZ_BJFL01000049.1"/>
</dbReference>
<dbReference type="SMART" id="SM00829">
    <property type="entry name" value="PKS_ER"/>
    <property type="match status" value="1"/>
</dbReference>